<evidence type="ECO:0000256" key="8">
    <source>
        <dbReference type="ARBA" id="ARBA00022989"/>
    </source>
</evidence>
<reference evidence="12 13" key="2">
    <citation type="submission" date="2018-11" db="EMBL/GenBank/DDBJ databases">
        <authorList>
            <consortium name="Pathogen Informatics"/>
        </authorList>
    </citation>
    <scope>NUCLEOTIDE SEQUENCE [LARGE SCALE GENOMIC DNA]</scope>
</reference>
<keyword evidence="4" id="KW-1003">Cell membrane</keyword>
<organism evidence="14">
    <name type="scientific">Gongylonema pulchrum</name>
    <dbReference type="NCBI Taxonomy" id="637853"/>
    <lineage>
        <taxon>Eukaryota</taxon>
        <taxon>Metazoa</taxon>
        <taxon>Ecdysozoa</taxon>
        <taxon>Nematoda</taxon>
        <taxon>Chromadorea</taxon>
        <taxon>Rhabditida</taxon>
        <taxon>Spirurina</taxon>
        <taxon>Spiruromorpha</taxon>
        <taxon>Spiruroidea</taxon>
        <taxon>Gongylonematidae</taxon>
        <taxon>Gongylonema</taxon>
    </lineage>
</organism>
<evidence type="ECO:0000256" key="9">
    <source>
        <dbReference type="ARBA" id="ARBA00023065"/>
    </source>
</evidence>
<keyword evidence="10" id="KW-0472">Membrane</keyword>
<evidence type="ECO:0000313" key="12">
    <source>
        <dbReference type="EMBL" id="VDK46325.1"/>
    </source>
</evidence>
<keyword evidence="7" id="KW-0965">Cell junction</keyword>
<dbReference type="OrthoDB" id="5867527at2759"/>
<name>A0A183D7D9_9BILA</name>
<evidence type="ECO:0000256" key="11">
    <source>
        <dbReference type="ARBA" id="ARBA00023303"/>
    </source>
</evidence>
<dbReference type="Proteomes" id="UP000271098">
    <property type="component" value="Unassembled WGS sequence"/>
</dbReference>
<evidence type="ECO:0000256" key="7">
    <source>
        <dbReference type="ARBA" id="ARBA00022949"/>
    </source>
</evidence>
<evidence type="ECO:0000256" key="5">
    <source>
        <dbReference type="ARBA" id="ARBA00022692"/>
    </source>
</evidence>
<dbReference type="PANTHER" id="PTHR11893:SF46">
    <property type="entry name" value="INNEXIN-12"/>
    <property type="match status" value="1"/>
</dbReference>
<evidence type="ECO:0000313" key="14">
    <source>
        <dbReference type="WBParaSite" id="GPUH_0000463701-mRNA-1"/>
    </source>
</evidence>
<evidence type="ECO:0000313" key="13">
    <source>
        <dbReference type="Proteomes" id="UP000271098"/>
    </source>
</evidence>
<evidence type="ECO:0000256" key="1">
    <source>
        <dbReference type="ARBA" id="ARBA00004610"/>
    </source>
</evidence>
<proteinExistence type="predicted"/>
<sequence length="111" mass="12530">MTSFFSWLFTSFTNNTGRQMVGNYLEKIDPSSARSASRRALIDEFVAETLRPDGLFLLRLVQANSGDIVTCELIATLWRRFYAARIPPSYITEPLLPAKDKRMAPVIESGL</sequence>
<dbReference type="GO" id="GO:0034220">
    <property type="term" value="P:monoatomic ion transmembrane transport"/>
    <property type="evidence" value="ECO:0007669"/>
    <property type="project" value="UniProtKB-KW"/>
</dbReference>
<dbReference type="GO" id="GO:0005243">
    <property type="term" value="F:gap junction channel activity"/>
    <property type="evidence" value="ECO:0007669"/>
    <property type="project" value="TreeGrafter"/>
</dbReference>
<evidence type="ECO:0000256" key="6">
    <source>
        <dbReference type="ARBA" id="ARBA00022868"/>
    </source>
</evidence>
<dbReference type="AlphaFoldDB" id="A0A183D7D9"/>
<accession>A0A183D7D9</accession>
<dbReference type="GO" id="GO:0005886">
    <property type="term" value="C:plasma membrane"/>
    <property type="evidence" value="ECO:0007669"/>
    <property type="project" value="UniProtKB-SubCell"/>
</dbReference>
<evidence type="ECO:0000256" key="10">
    <source>
        <dbReference type="ARBA" id="ARBA00023136"/>
    </source>
</evidence>
<keyword evidence="6" id="KW-0303">Gap junction</keyword>
<dbReference type="Pfam" id="PF00876">
    <property type="entry name" value="Innexin"/>
    <property type="match status" value="1"/>
</dbReference>
<evidence type="ECO:0000256" key="3">
    <source>
        <dbReference type="ARBA" id="ARBA00022448"/>
    </source>
</evidence>
<gene>
    <name evidence="12" type="ORF">GPUH_LOCUS4630</name>
</gene>
<dbReference type="InterPro" id="IPR000990">
    <property type="entry name" value="Innexin"/>
</dbReference>
<dbReference type="GO" id="GO:0005921">
    <property type="term" value="C:gap junction"/>
    <property type="evidence" value="ECO:0007669"/>
    <property type="project" value="UniProtKB-SubCell"/>
</dbReference>
<dbReference type="EMBL" id="UYRT01008969">
    <property type="protein sequence ID" value="VDK46325.1"/>
    <property type="molecule type" value="Genomic_DNA"/>
</dbReference>
<keyword evidence="9" id="KW-0406">Ion transport</keyword>
<dbReference type="PANTHER" id="PTHR11893">
    <property type="entry name" value="INNEXIN"/>
    <property type="match status" value="1"/>
</dbReference>
<reference evidence="14" key="1">
    <citation type="submission" date="2016-06" db="UniProtKB">
        <authorList>
            <consortium name="WormBaseParasite"/>
        </authorList>
    </citation>
    <scope>IDENTIFICATION</scope>
</reference>
<keyword evidence="13" id="KW-1185">Reference proteome</keyword>
<protein>
    <submittedName>
        <fullName evidence="14">Innexin</fullName>
    </submittedName>
</protein>
<evidence type="ECO:0000256" key="2">
    <source>
        <dbReference type="ARBA" id="ARBA00004651"/>
    </source>
</evidence>
<evidence type="ECO:0000256" key="4">
    <source>
        <dbReference type="ARBA" id="ARBA00022475"/>
    </source>
</evidence>
<keyword evidence="8" id="KW-1133">Transmembrane helix</keyword>
<dbReference type="WBParaSite" id="GPUH_0000463701-mRNA-1">
    <property type="protein sequence ID" value="GPUH_0000463701-mRNA-1"/>
    <property type="gene ID" value="GPUH_0000463701"/>
</dbReference>
<keyword evidence="5" id="KW-0812">Transmembrane</keyword>
<keyword evidence="11" id="KW-0407">Ion channel</keyword>
<comment type="subcellular location">
    <subcellularLocation>
        <location evidence="1">Cell junction</location>
        <location evidence="1">Gap junction</location>
    </subcellularLocation>
    <subcellularLocation>
        <location evidence="2">Cell membrane</location>
        <topology evidence="2">Multi-pass membrane protein</topology>
    </subcellularLocation>
</comment>
<keyword evidence="3" id="KW-0813">Transport</keyword>